<dbReference type="Proteomes" id="UP000179362">
    <property type="component" value="Unassembled WGS sequence"/>
</dbReference>
<dbReference type="SUPFAM" id="SSF56112">
    <property type="entry name" value="Protein kinase-like (PK-like)"/>
    <property type="match status" value="1"/>
</dbReference>
<evidence type="ECO:0000313" key="1">
    <source>
        <dbReference type="EMBL" id="OGI48618.1"/>
    </source>
</evidence>
<comment type="caution">
    <text evidence="1">The sequence shown here is derived from an EMBL/GenBank/DDBJ whole genome shotgun (WGS) entry which is preliminary data.</text>
</comment>
<reference evidence="1 2" key="1">
    <citation type="journal article" date="2016" name="Nat. Commun.">
        <title>Thousands of microbial genomes shed light on interconnected biogeochemical processes in an aquifer system.</title>
        <authorList>
            <person name="Anantharaman K."/>
            <person name="Brown C.T."/>
            <person name="Hug L.A."/>
            <person name="Sharon I."/>
            <person name="Castelle C.J."/>
            <person name="Probst A.J."/>
            <person name="Thomas B.C."/>
            <person name="Singh A."/>
            <person name="Wilkins M.J."/>
            <person name="Karaoz U."/>
            <person name="Brodie E.L."/>
            <person name="Williams K.H."/>
            <person name="Hubbard S.S."/>
            <person name="Banfield J.F."/>
        </authorList>
    </citation>
    <scope>NUCLEOTIDE SEQUENCE [LARGE SCALE GENOMIC DNA]</scope>
</reference>
<sequence length="347" mass="39378">MTAGAPHGPGIELGLDGKVALLLRPETYPEYQRRIDTIQTHMSWVFLTPRHAYKLKKPVRYEFLDFSTLEARRLNCLEELRLNARLAPDVYLAVVPLAVGAGGQARLEGAGEVVEWLVKMRRLPSDRMLDEMIRRRALAAGDIRPTARVLAEFYREARGIPMSGAEYRAQYERNIHANFQVLADPAYDLPADLLQTIHSAQLRLLRDEPGLLDRRAEAGRIIEGHGDLRPEHVCLAPQPVIFDRLEFNRQFRILDAADELAFLAMECDRLEADFVGPELFRVYAEVTGDAPPPALIAFYKSHRACLRAKLAILHTRELAPEHWPRWRALAEEYLRLGDGYSVGFPAV</sequence>
<gene>
    <name evidence="1" type="ORF">A3B81_03575</name>
</gene>
<name>A0A1F6TU03_9PROT</name>
<evidence type="ECO:0000313" key="2">
    <source>
        <dbReference type="Proteomes" id="UP000179362"/>
    </source>
</evidence>
<dbReference type="PANTHER" id="PTHR43883">
    <property type="entry name" value="SLR0207 PROTEIN"/>
    <property type="match status" value="1"/>
</dbReference>
<protein>
    <recommendedName>
        <fullName evidence="3">Aminoglycoside phosphotransferase domain-containing protein</fullName>
    </recommendedName>
</protein>
<organism evidence="1 2">
    <name type="scientific">Candidatus Muproteobacteria bacterium RIFCSPHIGHO2_02_FULL_65_16</name>
    <dbReference type="NCBI Taxonomy" id="1817766"/>
    <lineage>
        <taxon>Bacteria</taxon>
        <taxon>Pseudomonadati</taxon>
        <taxon>Pseudomonadota</taxon>
        <taxon>Candidatus Muproteobacteria</taxon>
    </lineage>
</organism>
<dbReference type="PANTHER" id="PTHR43883:SF1">
    <property type="entry name" value="GLUCONOKINASE"/>
    <property type="match status" value="1"/>
</dbReference>
<dbReference type="InterPro" id="IPR052732">
    <property type="entry name" value="Cell-binding_unc_protein"/>
</dbReference>
<dbReference type="EMBL" id="MFTA01000144">
    <property type="protein sequence ID" value="OGI48618.1"/>
    <property type="molecule type" value="Genomic_DNA"/>
</dbReference>
<dbReference type="InterPro" id="IPR011009">
    <property type="entry name" value="Kinase-like_dom_sf"/>
</dbReference>
<proteinExistence type="predicted"/>
<accession>A0A1F6TU03</accession>
<dbReference type="AlphaFoldDB" id="A0A1F6TU03"/>
<evidence type="ECO:0008006" key="3">
    <source>
        <dbReference type="Google" id="ProtNLM"/>
    </source>
</evidence>